<keyword evidence="3" id="KW-1185">Reference proteome</keyword>
<reference evidence="2 3" key="1">
    <citation type="journal article" date="2023" name="Nucleic Acids Res.">
        <title>The hologenome of Daphnia magna reveals possible DNA methylation and microbiome-mediated evolution of the host genome.</title>
        <authorList>
            <person name="Chaturvedi A."/>
            <person name="Li X."/>
            <person name="Dhandapani V."/>
            <person name="Marshall H."/>
            <person name="Kissane S."/>
            <person name="Cuenca-Cambronero M."/>
            <person name="Asole G."/>
            <person name="Calvet F."/>
            <person name="Ruiz-Romero M."/>
            <person name="Marangio P."/>
            <person name="Guigo R."/>
            <person name="Rago D."/>
            <person name="Mirbahai L."/>
            <person name="Eastwood N."/>
            <person name="Colbourne J.K."/>
            <person name="Zhou J."/>
            <person name="Mallon E."/>
            <person name="Orsini L."/>
        </authorList>
    </citation>
    <scope>NUCLEOTIDE SEQUENCE [LARGE SCALE GENOMIC DNA]</scope>
    <source>
        <strain evidence="2">LRV0_1</strain>
    </source>
</reference>
<accession>A0ABR0AEN1</accession>
<dbReference type="PANTHER" id="PTHR33223:SF6">
    <property type="entry name" value="CCHC-TYPE DOMAIN-CONTAINING PROTEIN"/>
    <property type="match status" value="1"/>
</dbReference>
<name>A0ABR0AEN1_9CRUS</name>
<sequence>MRTPTDCHPRTPNPSCPSTRSGRFDDWATHLEATLDLGNFEEAHKLCLLRSKLYGEATEEFDNFKLDNPIRAQEYSAVKERLLKLSHSIMTRSQRSVEFNSTKREPEENMRRYANRIRKAFYKAYPMEGVLDAAATTSRDK</sequence>
<evidence type="ECO:0000256" key="1">
    <source>
        <dbReference type="SAM" id="MobiDB-lite"/>
    </source>
</evidence>
<evidence type="ECO:0000313" key="3">
    <source>
        <dbReference type="Proteomes" id="UP001234178"/>
    </source>
</evidence>
<comment type="caution">
    <text evidence="2">The sequence shown here is derived from an EMBL/GenBank/DDBJ whole genome shotgun (WGS) entry which is preliminary data.</text>
</comment>
<proteinExistence type="predicted"/>
<evidence type="ECO:0000313" key="2">
    <source>
        <dbReference type="EMBL" id="KAK4023587.1"/>
    </source>
</evidence>
<protein>
    <submittedName>
        <fullName evidence="2">Uncharacterized protein</fullName>
    </submittedName>
</protein>
<organism evidence="2 3">
    <name type="scientific">Daphnia magna</name>
    <dbReference type="NCBI Taxonomy" id="35525"/>
    <lineage>
        <taxon>Eukaryota</taxon>
        <taxon>Metazoa</taxon>
        <taxon>Ecdysozoa</taxon>
        <taxon>Arthropoda</taxon>
        <taxon>Crustacea</taxon>
        <taxon>Branchiopoda</taxon>
        <taxon>Diplostraca</taxon>
        <taxon>Cladocera</taxon>
        <taxon>Anomopoda</taxon>
        <taxon>Daphniidae</taxon>
        <taxon>Daphnia</taxon>
    </lineage>
</organism>
<dbReference type="PANTHER" id="PTHR33223">
    <property type="entry name" value="CCHC-TYPE DOMAIN-CONTAINING PROTEIN"/>
    <property type="match status" value="1"/>
</dbReference>
<gene>
    <name evidence="2" type="ORF">OUZ56_008988</name>
</gene>
<dbReference type="Proteomes" id="UP001234178">
    <property type="component" value="Unassembled WGS sequence"/>
</dbReference>
<feature type="region of interest" description="Disordered" evidence="1">
    <location>
        <begin position="1"/>
        <end position="22"/>
    </location>
</feature>
<dbReference type="EMBL" id="JAOYFB010000037">
    <property type="protein sequence ID" value="KAK4023587.1"/>
    <property type="molecule type" value="Genomic_DNA"/>
</dbReference>